<reference evidence="2" key="3">
    <citation type="submission" date="2014-01" db="EMBL/GenBank/DDBJ databases">
        <title>Evolution of pathogenesis and genome organization in the Tremellales.</title>
        <authorList>
            <person name="Cuomo C."/>
            <person name="Litvintseva A."/>
            <person name="Heitman J."/>
            <person name="Chen Y."/>
            <person name="Sun S."/>
            <person name="Springer D."/>
            <person name="Dromer F."/>
            <person name="Young S."/>
            <person name="Zeng Q."/>
            <person name="Chapman S."/>
            <person name="Gujja S."/>
            <person name="Saif S."/>
            <person name="Birren B."/>
        </authorList>
    </citation>
    <scope>NUCLEOTIDE SEQUENCE</scope>
    <source>
        <strain evidence="2">CBS 10118</strain>
    </source>
</reference>
<dbReference type="KEGG" id="kbi:30210776"/>
<feature type="compositionally biased region" description="Polar residues" evidence="1">
    <location>
        <begin position="53"/>
        <end position="72"/>
    </location>
</feature>
<feature type="region of interest" description="Disordered" evidence="1">
    <location>
        <begin position="30"/>
        <end position="76"/>
    </location>
</feature>
<name>A0A1B9FX98_9TREE</name>
<dbReference type="EMBL" id="CP144546">
    <property type="protein sequence ID" value="WVW85843.1"/>
    <property type="molecule type" value="Genomic_DNA"/>
</dbReference>
<proteinExistence type="predicted"/>
<sequence>MNEHFFQSTIATAVNNIKERFPGVEIDATFQSRNNDDSQHVAEPRRSTPLPDGSSTTFQTDMPTRLGSTRPSASDYLGHRERTFPVHLHVSRSEAVQFSQFFRGQSSIDHQRSRVRNRPRITYPHLWTESDELGRMIHGRYFRDYLRASAEGTIGIKSKIIQRDGTVHRMFKIRRRPLHYNNYRDDSFKEASNSLDDGLDQLTEYMATHEEEVTSETLEEASTRLKGAIDDVISRVRPSYPEIEITHCHETRNLDADSHFYIPLFSSGSDASDDTADQDRHEEGHRSRIRFILASMRRPFHRRR</sequence>
<evidence type="ECO:0000313" key="2">
    <source>
        <dbReference type="EMBL" id="OCF23396.1"/>
    </source>
</evidence>
<accession>A0A1B9FX98</accession>
<reference evidence="2" key="1">
    <citation type="submission" date="2013-07" db="EMBL/GenBank/DDBJ databases">
        <title>The Genome Sequence of Cryptococcus bestiolae CBS10118.</title>
        <authorList>
            <consortium name="The Broad Institute Genome Sequencing Platform"/>
            <person name="Cuomo C."/>
            <person name="Litvintseva A."/>
            <person name="Chen Y."/>
            <person name="Heitman J."/>
            <person name="Sun S."/>
            <person name="Springer D."/>
            <person name="Dromer F."/>
            <person name="Young S.K."/>
            <person name="Zeng Q."/>
            <person name="Gargeya S."/>
            <person name="Fitzgerald M."/>
            <person name="Abouelleil A."/>
            <person name="Alvarado L."/>
            <person name="Berlin A.M."/>
            <person name="Chapman S.B."/>
            <person name="Dewar J."/>
            <person name="Goldberg J."/>
            <person name="Griggs A."/>
            <person name="Gujja S."/>
            <person name="Hansen M."/>
            <person name="Howarth C."/>
            <person name="Imamovic A."/>
            <person name="Larimer J."/>
            <person name="McCowan C."/>
            <person name="Murphy C."/>
            <person name="Pearson M."/>
            <person name="Priest M."/>
            <person name="Roberts A."/>
            <person name="Saif S."/>
            <person name="Shea T."/>
            <person name="Sykes S."/>
            <person name="Wortman J."/>
            <person name="Nusbaum C."/>
            <person name="Birren B."/>
        </authorList>
    </citation>
    <scope>NUCLEOTIDE SEQUENCE [LARGE SCALE GENOMIC DNA]</scope>
    <source>
        <strain evidence="2">CBS 10118</strain>
    </source>
</reference>
<evidence type="ECO:0000313" key="4">
    <source>
        <dbReference type="Proteomes" id="UP000092730"/>
    </source>
</evidence>
<organism evidence="2">
    <name type="scientific">Kwoniella bestiolae CBS 10118</name>
    <dbReference type="NCBI Taxonomy" id="1296100"/>
    <lineage>
        <taxon>Eukaryota</taxon>
        <taxon>Fungi</taxon>
        <taxon>Dikarya</taxon>
        <taxon>Basidiomycota</taxon>
        <taxon>Agaricomycotina</taxon>
        <taxon>Tremellomycetes</taxon>
        <taxon>Tremellales</taxon>
        <taxon>Cryptococcaceae</taxon>
        <taxon>Kwoniella</taxon>
    </lineage>
</organism>
<dbReference type="GeneID" id="30210776"/>
<dbReference type="AlphaFoldDB" id="A0A1B9FX98"/>
<gene>
    <name evidence="2" type="ORF">I302_06377</name>
    <name evidence="3" type="ORF">I302_107881</name>
</gene>
<evidence type="ECO:0000313" key="3">
    <source>
        <dbReference type="EMBL" id="WVW85843.1"/>
    </source>
</evidence>
<dbReference type="VEuPathDB" id="FungiDB:I302_06377"/>
<dbReference type="EMBL" id="KI894023">
    <property type="protein sequence ID" value="OCF23396.1"/>
    <property type="molecule type" value="Genomic_DNA"/>
</dbReference>
<feature type="compositionally biased region" description="Basic and acidic residues" evidence="1">
    <location>
        <begin position="34"/>
        <end position="46"/>
    </location>
</feature>
<reference evidence="3" key="4">
    <citation type="submission" date="2024-02" db="EMBL/GenBank/DDBJ databases">
        <title>Comparative genomics of Cryptococcus and Kwoniella reveals pathogenesis evolution and contrasting modes of karyotype evolution via chromosome fusion or intercentromeric recombination.</title>
        <authorList>
            <person name="Coelho M.A."/>
            <person name="David-Palma M."/>
            <person name="Shea T."/>
            <person name="Bowers K."/>
            <person name="McGinley-Smith S."/>
            <person name="Mohammad A.W."/>
            <person name="Gnirke A."/>
            <person name="Yurkov A.M."/>
            <person name="Nowrousian M."/>
            <person name="Sun S."/>
            <person name="Cuomo C.A."/>
            <person name="Heitman J."/>
        </authorList>
    </citation>
    <scope>NUCLEOTIDE SEQUENCE</scope>
    <source>
        <strain evidence="3">CBS 10118</strain>
    </source>
</reference>
<dbReference type="RefSeq" id="XP_019044466.1">
    <property type="nucleotide sequence ID" value="XM_019192989.1"/>
</dbReference>
<evidence type="ECO:0000256" key="1">
    <source>
        <dbReference type="SAM" id="MobiDB-lite"/>
    </source>
</evidence>
<protein>
    <submittedName>
        <fullName evidence="2">Uncharacterized protein</fullName>
    </submittedName>
</protein>
<dbReference type="Proteomes" id="UP000092730">
    <property type="component" value="Chromosome 6"/>
</dbReference>
<reference evidence="3" key="2">
    <citation type="submission" date="2013-07" db="EMBL/GenBank/DDBJ databases">
        <authorList>
            <consortium name="The Broad Institute Genome Sequencing Platform"/>
            <person name="Cuomo C."/>
            <person name="Litvintseva A."/>
            <person name="Chen Y."/>
            <person name="Heitman J."/>
            <person name="Sun S."/>
            <person name="Springer D."/>
            <person name="Dromer F."/>
            <person name="Young S.K."/>
            <person name="Zeng Q."/>
            <person name="Gargeya S."/>
            <person name="Fitzgerald M."/>
            <person name="Abouelleil A."/>
            <person name="Alvarado L."/>
            <person name="Berlin A.M."/>
            <person name="Chapman S.B."/>
            <person name="Dewar J."/>
            <person name="Goldberg J."/>
            <person name="Griggs A."/>
            <person name="Gujja S."/>
            <person name="Hansen M."/>
            <person name="Howarth C."/>
            <person name="Imamovic A."/>
            <person name="Larimer J."/>
            <person name="McCowan C."/>
            <person name="Murphy C."/>
            <person name="Pearson M."/>
            <person name="Priest M."/>
            <person name="Roberts A."/>
            <person name="Saif S."/>
            <person name="Shea T."/>
            <person name="Sykes S."/>
            <person name="Wortman J."/>
            <person name="Nusbaum C."/>
            <person name="Birren B."/>
        </authorList>
    </citation>
    <scope>NUCLEOTIDE SEQUENCE</scope>
    <source>
        <strain evidence="3">CBS 10118</strain>
    </source>
</reference>
<keyword evidence="4" id="KW-1185">Reference proteome</keyword>